<dbReference type="InterPro" id="IPR049885">
    <property type="entry name" value="MTCL1-3"/>
</dbReference>
<feature type="compositionally biased region" description="Polar residues" evidence="2">
    <location>
        <begin position="1805"/>
        <end position="1826"/>
    </location>
</feature>
<feature type="compositionally biased region" description="Basic and acidic residues" evidence="2">
    <location>
        <begin position="204"/>
        <end position="239"/>
    </location>
</feature>
<dbReference type="RefSeq" id="XP_062706337.1">
    <property type="nucleotide sequence ID" value="XM_062850353.1"/>
</dbReference>
<organism evidence="3 4">
    <name type="scientific">Aedes albopictus</name>
    <name type="common">Asian tiger mosquito</name>
    <name type="synonym">Stegomyia albopicta</name>
    <dbReference type="NCBI Taxonomy" id="7160"/>
    <lineage>
        <taxon>Eukaryota</taxon>
        <taxon>Metazoa</taxon>
        <taxon>Ecdysozoa</taxon>
        <taxon>Arthropoda</taxon>
        <taxon>Hexapoda</taxon>
        <taxon>Insecta</taxon>
        <taxon>Pterygota</taxon>
        <taxon>Neoptera</taxon>
        <taxon>Endopterygota</taxon>
        <taxon>Diptera</taxon>
        <taxon>Nematocera</taxon>
        <taxon>Culicoidea</taxon>
        <taxon>Culicidae</taxon>
        <taxon>Culicinae</taxon>
        <taxon>Aedini</taxon>
        <taxon>Aedes</taxon>
        <taxon>Stegomyia</taxon>
    </lineage>
</organism>
<evidence type="ECO:0000256" key="2">
    <source>
        <dbReference type="SAM" id="MobiDB-lite"/>
    </source>
</evidence>
<feature type="region of interest" description="Disordered" evidence="2">
    <location>
        <begin position="780"/>
        <end position="804"/>
    </location>
</feature>
<feature type="compositionally biased region" description="Polar residues" evidence="2">
    <location>
        <begin position="77"/>
        <end position="86"/>
    </location>
</feature>
<dbReference type="PANTHER" id="PTHR15742:SF5">
    <property type="entry name" value="GIRDIN"/>
    <property type="match status" value="1"/>
</dbReference>
<feature type="compositionally biased region" description="Basic and acidic residues" evidence="2">
    <location>
        <begin position="246"/>
        <end position="256"/>
    </location>
</feature>
<feature type="compositionally biased region" description="Basic and acidic residues" evidence="2">
    <location>
        <begin position="165"/>
        <end position="179"/>
    </location>
</feature>
<dbReference type="Proteomes" id="UP000069940">
    <property type="component" value="Unassembled WGS sequence"/>
</dbReference>
<feature type="coiled-coil region" evidence="1">
    <location>
        <begin position="647"/>
        <end position="688"/>
    </location>
</feature>
<accession>A0ABM1ZY43</accession>
<feature type="compositionally biased region" description="Polar residues" evidence="2">
    <location>
        <begin position="1926"/>
        <end position="1940"/>
    </location>
</feature>
<feature type="compositionally biased region" description="Low complexity" evidence="2">
    <location>
        <begin position="1623"/>
        <end position="1632"/>
    </location>
</feature>
<keyword evidence="1" id="KW-0175">Coiled coil</keyword>
<evidence type="ECO:0000313" key="4">
    <source>
        <dbReference type="Proteomes" id="UP000069940"/>
    </source>
</evidence>
<dbReference type="PANTHER" id="PTHR15742">
    <property type="entry name" value="GIRDIN"/>
    <property type="match status" value="1"/>
</dbReference>
<name>A0ABM1ZY43_AEDAL</name>
<feature type="coiled-coil region" evidence="1">
    <location>
        <begin position="1223"/>
        <end position="1384"/>
    </location>
</feature>
<feature type="compositionally biased region" description="Low complexity" evidence="2">
    <location>
        <begin position="1836"/>
        <end position="1861"/>
    </location>
</feature>
<sequence length="1940" mass="219810">MSHLFPSAKGDQLCPLGFHPQVRWPTRCKRCFRDYKEHGNKRNGEDITASTPVLVGSSQSRSRDGGSSTSLDKPVRSWTSTQNLFVSNSSNQGSSSSDRPPGLPQRPASWASTPDLDNILQQVKADFTVNLTLPRRRHTTTFENLEEPEMTVTLKRPPLPPILKVEPKDTKKELEKAEDQGVVIEKGDSLAERVRKMNLIKRQGSAERDSRERSVPIKEEEEPKSVLKPLKAVEPEKVERKRRVRPIPEAKVEEPISKPQLTLSKTTITSTKPLGSTTLAPLKEKETKKPTTNTEPAKDSTKVIRRRRVDTGPFEASLKPTITPAPKPLIPLTPKADPVVNNSSDDVKFLISIKDNKSKRDEDLHSITTETTETTIVDHTDNSELQEEIESLKRELETVKARCDRAEREKSDILLRRLASMDTGSNKTAASEALKLQQKVNEQKQMLEDLQDEKKFLTTKVKELESDIKIRGAKNVEEQLRQKLEQAETLCEELMDENEEIKRELRNMESEIEEMHDNFREEQADEYASLKKELDQTTKNCRILSFKLKKSDRKIEQLETEKAALGTNTDLATKVKQLEDELKVANEVARRLQGELEQMGSNPTTPTKKTPSLGKIGKSTSADNKISRASLTRGGSQEDPVQLLRDLQDSLEREADLREQLKYAEEEAENLRRKSGRIEDDNESLMMQLKKMATKARTKGIFNTGRKLSPSPPNRRLTPEGPMDKDEGISDEDDPAELRLQLELNEQETAVLRRKMEELEIENKRSREHVKELQESLISKTKEMDKQNKLPSLLGSKSSGTKDPLDEKKIKVMEEQINELRMKLIEKDREVERVQAELSISKTKGGKSLVKSKSLDADQQVLDLKRQLQVIEQEANVLRQKTQALEQENEKYTAEIKQLQQAETKGNDADTKKLNSTIQELQKEKSDLESRLKRITAESSANLPSRSAKVPNDMHTKLQLKRMVDECENEINELRAIVGRSGAMNLTTLENEKKKLQADLAESKEQRAKLEAEIRKLAAPKVSSELQAIKLNEAQRTVQKLEDENKKQNDKIKVLEEKITKITTTMKSTESNKSQLETQLKTEKDKLDAAERDLEGLRKEKSKIEGKILGLEKELMEERRKADETKEDLEREITSLKRKSTSNDPSALRIQELSQRNDDLMSKLEDETKKYQQLISKHELLEEDHVMLKAQMESEKQKLLELDVLRNKLSQADTIEARLVKENTNLSRKCVEMQKNIAALESAADSRMAGLELEKNRLKSSLEDKQREYEHLCQENEMNAYQVAQLRKDNDDLRGKLDDYERINKAQRTLSEHNSHLEQDLKKLHVQLETAEMNVKSEVAATRLRYEQQVTNLHNELTGLQRQCERFKRDRDTFKQLVEAAQKQIGDMKANRRSLASVTSSSGDDDDKSKIIALEQQIGCLEDELSEARLEASKVRTELISELSASEIKISEMQSKINELEEEKIISGGKSKVPGTKTRLELSWQKEREDLQRLVQETSTLARDLRQTLFEVERERDKEKLESKRKIDQIKKTTEEEIEEGRRKVTELQSDLLELRDAHAKLRTANEKLRRDRERSEREREGATRRRLEMEGDRRMGALLQTVDELLKLAPELQRASSRQEPTTTTTSTGKTISANAPIPTPPMRHKSPSPGPGGTTPQSPTVIAVLTRLAEASDDLRRYQRMCDEEKDRERMRRGGMRRAASQENDSIEGHTGRPVMRINRNGGSLYKKSLSLDQSLQIEQQGQLIWKEGDDSMSSLQSLDSEYGARFQRDSSLDSRLSGGSTQSDMPRMRKKKRGIMGKLRSLSLTRGSKGSESDFSMQGSDSDLSMAGDIRSSKSNLKGKLSGMFRRAGSSSRANSSEALDRELQRPVAIQTLGNGPTPTALAGAAGQGPPPRPVSASTPHLARAGKPPTPSMAATQRRRVVASSQLGPSSSGTLPK</sequence>
<feature type="region of interest" description="Disordered" evidence="2">
    <location>
        <begin position="595"/>
        <end position="624"/>
    </location>
</feature>
<feature type="region of interest" description="Disordered" evidence="2">
    <location>
        <begin position="1769"/>
        <end position="1940"/>
    </location>
</feature>
<proteinExistence type="predicted"/>
<feature type="compositionally biased region" description="Low complexity" evidence="2">
    <location>
        <begin position="789"/>
        <end position="799"/>
    </location>
</feature>
<evidence type="ECO:0000313" key="3">
    <source>
        <dbReference type="EnsemblMetazoa" id="AALFPA23_022718.P33716"/>
    </source>
</evidence>
<keyword evidence="4" id="KW-1185">Reference proteome</keyword>
<feature type="compositionally biased region" description="Low complexity" evidence="2">
    <location>
        <begin position="56"/>
        <end position="70"/>
    </location>
</feature>
<reference evidence="4" key="1">
    <citation type="journal article" date="2015" name="Proc. Natl. Acad. Sci. U.S.A.">
        <title>Genome sequence of the Asian Tiger mosquito, Aedes albopictus, reveals insights into its biology, genetics, and evolution.</title>
        <authorList>
            <person name="Chen X.G."/>
            <person name="Jiang X."/>
            <person name="Gu J."/>
            <person name="Xu M."/>
            <person name="Wu Y."/>
            <person name="Deng Y."/>
            <person name="Zhang C."/>
            <person name="Bonizzoni M."/>
            <person name="Dermauw W."/>
            <person name="Vontas J."/>
            <person name="Armbruster P."/>
            <person name="Huang X."/>
            <person name="Yang Y."/>
            <person name="Zhang H."/>
            <person name="He W."/>
            <person name="Peng H."/>
            <person name="Liu Y."/>
            <person name="Wu K."/>
            <person name="Chen J."/>
            <person name="Lirakis M."/>
            <person name="Topalis P."/>
            <person name="Van Leeuwen T."/>
            <person name="Hall A.B."/>
            <person name="Jiang X."/>
            <person name="Thorpe C."/>
            <person name="Mueller R.L."/>
            <person name="Sun C."/>
            <person name="Waterhouse R.M."/>
            <person name="Yan G."/>
            <person name="Tu Z.J."/>
            <person name="Fang X."/>
            <person name="James A.A."/>
        </authorList>
    </citation>
    <scope>NUCLEOTIDE SEQUENCE [LARGE SCALE GENOMIC DNA]</scope>
    <source>
        <strain evidence="4">Foshan</strain>
    </source>
</reference>
<reference evidence="3" key="2">
    <citation type="submission" date="2025-05" db="UniProtKB">
        <authorList>
            <consortium name="EnsemblMetazoa"/>
        </authorList>
    </citation>
    <scope>IDENTIFICATION</scope>
    <source>
        <strain evidence="3">Foshan</strain>
    </source>
</reference>
<feature type="region of interest" description="Disordered" evidence="2">
    <location>
        <begin position="1612"/>
        <end position="1660"/>
    </location>
</feature>
<feature type="region of interest" description="Disordered" evidence="2">
    <location>
        <begin position="1566"/>
        <end position="1586"/>
    </location>
</feature>
<protein>
    <submittedName>
        <fullName evidence="3">Uncharacterized protein</fullName>
    </submittedName>
</protein>
<feature type="compositionally biased region" description="Low complexity" evidence="2">
    <location>
        <begin position="87"/>
        <end position="97"/>
    </location>
</feature>
<feature type="compositionally biased region" description="Low complexity" evidence="2">
    <location>
        <begin position="261"/>
        <end position="281"/>
    </location>
</feature>
<feature type="region of interest" description="Disordered" evidence="2">
    <location>
        <begin position="39"/>
        <end position="113"/>
    </location>
</feature>
<feature type="region of interest" description="Disordered" evidence="2">
    <location>
        <begin position="1688"/>
        <end position="1720"/>
    </location>
</feature>
<feature type="compositionally biased region" description="Low complexity" evidence="2">
    <location>
        <begin position="1879"/>
        <end position="1888"/>
    </location>
</feature>
<feature type="coiled-coil region" evidence="1">
    <location>
        <begin position="1411"/>
        <end position="1463"/>
    </location>
</feature>
<feature type="region of interest" description="Disordered" evidence="2">
    <location>
        <begin position="701"/>
        <end position="732"/>
    </location>
</feature>
<feature type="region of interest" description="Disordered" evidence="2">
    <location>
        <begin position="155"/>
        <end position="179"/>
    </location>
</feature>
<dbReference type="GeneID" id="109417757"/>
<evidence type="ECO:0000256" key="1">
    <source>
        <dbReference type="SAM" id="Coils"/>
    </source>
</evidence>
<dbReference type="EnsemblMetazoa" id="AALFPA23_022718.R33716">
    <property type="protein sequence ID" value="AALFPA23_022718.P33716"/>
    <property type="gene ID" value="AALFPA23_022718"/>
</dbReference>
<feature type="region of interest" description="Disordered" evidence="2">
    <location>
        <begin position="201"/>
        <end position="341"/>
    </location>
</feature>